<organism evidence="1 2">
    <name type="scientific">Maioricimonas rarisocia</name>
    <dbReference type="NCBI Taxonomy" id="2528026"/>
    <lineage>
        <taxon>Bacteria</taxon>
        <taxon>Pseudomonadati</taxon>
        <taxon>Planctomycetota</taxon>
        <taxon>Planctomycetia</taxon>
        <taxon>Planctomycetales</taxon>
        <taxon>Planctomycetaceae</taxon>
        <taxon>Maioricimonas</taxon>
    </lineage>
</organism>
<dbReference type="RefSeq" id="WP_145367028.1">
    <property type="nucleotide sequence ID" value="NZ_CP036275.1"/>
</dbReference>
<evidence type="ECO:0000313" key="1">
    <source>
        <dbReference type="EMBL" id="QDU36356.1"/>
    </source>
</evidence>
<accession>A0A517Z1J2</accession>
<reference evidence="1 2" key="1">
    <citation type="submission" date="2019-02" db="EMBL/GenBank/DDBJ databases">
        <title>Deep-cultivation of Planctomycetes and their phenomic and genomic characterization uncovers novel biology.</title>
        <authorList>
            <person name="Wiegand S."/>
            <person name="Jogler M."/>
            <person name="Boedeker C."/>
            <person name="Pinto D."/>
            <person name="Vollmers J."/>
            <person name="Rivas-Marin E."/>
            <person name="Kohn T."/>
            <person name="Peeters S.H."/>
            <person name="Heuer A."/>
            <person name="Rast P."/>
            <person name="Oberbeckmann S."/>
            <person name="Bunk B."/>
            <person name="Jeske O."/>
            <person name="Meyerdierks A."/>
            <person name="Storesund J.E."/>
            <person name="Kallscheuer N."/>
            <person name="Luecker S."/>
            <person name="Lage O.M."/>
            <person name="Pohl T."/>
            <person name="Merkel B.J."/>
            <person name="Hornburger P."/>
            <person name="Mueller R.-W."/>
            <person name="Bruemmer F."/>
            <person name="Labrenz M."/>
            <person name="Spormann A.M."/>
            <person name="Op den Camp H."/>
            <person name="Overmann J."/>
            <person name="Amann R."/>
            <person name="Jetten M.S.M."/>
            <person name="Mascher T."/>
            <person name="Medema M.H."/>
            <person name="Devos D.P."/>
            <person name="Kaster A.-K."/>
            <person name="Ovreas L."/>
            <person name="Rohde M."/>
            <person name="Galperin M.Y."/>
            <person name="Jogler C."/>
        </authorList>
    </citation>
    <scope>NUCLEOTIDE SEQUENCE [LARGE SCALE GENOMIC DNA]</scope>
    <source>
        <strain evidence="1 2">Mal4</strain>
    </source>
</reference>
<evidence type="ECO:0000313" key="2">
    <source>
        <dbReference type="Proteomes" id="UP000320496"/>
    </source>
</evidence>
<dbReference type="Proteomes" id="UP000320496">
    <property type="component" value="Chromosome"/>
</dbReference>
<keyword evidence="2" id="KW-1185">Reference proteome</keyword>
<dbReference type="AlphaFoldDB" id="A0A517Z1J2"/>
<dbReference type="OrthoDB" id="9905757at2"/>
<proteinExistence type="predicted"/>
<gene>
    <name evidence="1" type="ORF">Mal4_06410</name>
</gene>
<dbReference type="EMBL" id="CP036275">
    <property type="protein sequence ID" value="QDU36356.1"/>
    <property type="molecule type" value="Genomic_DNA"/>
</dbReference>
<sequence>MNSLNLETYRNLFPDDASFNQFVERIVSDLQFDLRPIMVGEKMLGLTLSPEGAKDVLYERMVSRMAKDPSVLSDLADRLENDDIVE</sequence>
<dbReference type="KEGG" id="mri:Mal4_06410"/>
<protein>
    <submittedName>
        <fullName evidence="1">Uncharacterized protein</fullName>
    </submittedName>
</protein>
<name>A0A517Z1J2_9PLAN</name>